<evidence type="ECO:0000313" key="9">
    <source>
        <dbReference type="Proteomes" id="UP000758856"/>
    </source>
</evidence>
<evidence type="ECO:0000256" key="2">
    <source>
        <dbReference type="ARBA" id="ARBA00022679"/>
    </source>
</evidence>
<evidence type="ECO:0000259" key="6">
    <source>
        <dbReference type="PROSITE" id="PS51686"/>
    </source>
</evidence>
<dbReference type="PANTHER" id="PTHR22807:SF53">
    <property type="entry name" value="RIBOSOMAL RNA SMALL SUBUNIT METHYLTRANSFERASE B-RELATED"/>
    <property type="match status" value="1"/>
</dbReference>
<dbReference type="Proteomes" id="UP001143400">
    <property type="component" value="Unassembled WGS sequence"/>
</dbReference>
<dbReference type="GO" id="GO:0003723">
    <property type="term" value="F:RNA binding"/>
    <property type="evidence" value="ECO:0007669"/>
    <property type="project" value="UniProtKB-UniRule"/>
</dbReference>
<dbReference type="GO" id="GO:0008173">
    <property type="term" value="F:RNA methyltransferase activity"/>
    <property type="evidence" value="ECO:0007669"/>
    <property type="project" value="InterPro"/>
</dbReference>
<dbReference type="InterPro" id="IPR049560">
    <property type="entry name" value="MeTrfase_RsmB-F_NOP2_cat"/>
</dbReference>
<name>A0A9W6IUK4_9HYPH</name>
<feature type="domain" description="SAM-dependent MTase RsmB/NOP-type" evidence="6">
    <location>
        <begin position="145"/>
        <end position="430"/>
    </location>
</feature>
<feature type="binding site" evidence="5">
    <location>
        <position position="308"/>
    </location>
    <ligand>
        <name>S-adenosyl-L-methionine</name>
        <dbReference type="ChEBI" id="CHEBI:59789"/>
    </ligand>
</feature>
<keyword evidence="3 5" id="KW-0949">S-adenosyl-L-methionine</keyword>
<gene>
    <name evidence="7" type="ORF">GCM10008170_14590</name>
    <name evidence="8" type="ORF">JOD31_000360</name>
</gene>
<dbReference type="EC" id="2.1.1.176" evidence="8"/>
<keyword evidence="1 5" id="KW-0489">Methyltransferase</keyword>
<evidence type="ECO:0000256" key="5">
    <source>
        <dbReference type="PROSITE-ProRule" id="PRU01023"/>
    </source>
</evidence>
<reference evidence="8 9" key="2">
    <citation type="submission" date="2021-01" db="EMBL/GenBank/DDBJ databases">
        <title>Genomic Encyclopedia of Type Strains, Phase IV (KMG-IV): sequencing the most valuable type-strain genomes for metagenomic binning, comparative biology and taxonomic classification.</title>
        <authorList>
            <person name="Goeker M."/>
        </authorList>
    </citation>
    <scope>NUCLEOTIDE SEQUENCE [LARGE SCALE GENOMIC DNA]</scope>
    <source>
        <strain evidence="8 9">DSM 6130</strain>
    </source>
</reference>
<keyword evidence="2 5" id="KW-0808">Transferase</keyword>
<dbReference type="GO" id="GO:0001510">
    <property type="term" value="P:RNA methylation"/>
    <property type="evidence" value="ECO:0007669"/>
    <property type="project" value="InterPro"/>
</dbReference>
<dbReference type="InterPro" id="IPR029063">
    <property type="entry name" value="SAM-dependent_MTases_sf"/>
</dbReference>
<dbReference type="InterPro" id="IPR001678">
    <property type="entry name" value="MeTrfase_RsmB-F_NOP2_dom"/>
</dbReference>
<comment type="similarity">
    <text evidence="5">Belongs to the class I-like SAM-binding methyltransferase superfamily. RsmB/NOP family.</text>
</comment>
<keyword evidence="9" id="KW-1185">Reference proteome</keyword>
<accession>A0A9W6IUK4</accession>
<reference evidence="7" key="3">
    <citation type="submission" date="2023-01" db="EMBL/GenBank/DDBJ databases">
        <authorList>
            <person name="Sun Q."/>
            <person name="Evtushenko L."/>
        </authorList>
    </citation>
    <scope>NUCLEOTIDE SEQUENCE</scope>
    <source>
        <strain evidence="7">VKM B-1606</strain>
    </source>
</reference>
<dbReference type="PANTHER" id="PTHR22807">
    <property type="entry name" value="NOP2 YEAST -RELATED NOL1/NOP2/FMU SUN DOMAIN-CONTAINING"/>
    <property type="match status" value="1"/>
</dbReference>
<dbReference type="EMBL" id="BSFF01000002">
    <property type="protein sequence ID" value="GLK55440.1"/>
    <property type="molecule type" value="Genomic_DNA"/>
</dbReference>
<dbReference type="AlphaFoldDB" id="A0A9W6IUK4"/>
<organism evidence="7 10">
    <name type="scientific">Methylopila capsulata</name>
    <dbReference type="NCBI Taxonomy" id="61654"/>
    <lineage>
        <taxon>Bacteria</taxon>
        <taxon>Pseudomonadati</taxon>
        <taxon>Pseudomonadota</taxon>
        <taxon>Alphaproteobacteria</taxon>
        <taxon>Hyphomicrobiales</taxon>
        <taxon>Methylopilaceae</taxon>
        <taxon>Methylopila</taxon>
    </lineage>
</organism>
<comment type="caution">
    <text evidence="5">Lacks conserved residue(s) required for the propagation of feature annotation.</text>
</comment>
<dbReference type="Proteomes" id="UP000758856">
    <property type="component" value="Unassembled WGS sequence"/>
</dbReference>
<protein>
    <submittedName>
        <fullName evidence="8">16S rRNA (Cytosine967-C5)-methyltransferase</fullName>
        <ecNumber evidence="8">2.1.1.176</ecNumber>
    </submittedName>
    <submittedName>
        <fullName evidence="7">MFS transporter</fullName>
    </submittedName>
</protein>
<keyword evidence="4 5" id="KW-0694">RNA-binding</keyword>
<evidence type="ECO:0000313" key="10">
    <source>
        <dbReference type="Proteomes" id="UP001143400"/>
    </source>
</evidence>
<evidence type="ECO:0000256" key="1">
    <source>
        <dbReference type="ARBA" id="ARBA00022603"/>
    </source>
</evidence>
<evidence type="ECO:0000256" key="4">
    <source>
        <dbReference type="ARBA" id="ARBA00022884"/>
    </source>
</evidence>
<sequence>MTPAAHAAAAIEVLADIETRHRPVASALKDWGSAHRFAGSGDRARIASLVYDALRRRSSLAWRMGAETPRALILGALAFVRQTPVDDLAAAFAASPHAPEPPTDAERAAIAAATLDGAPAHVRGDYPEWLDAGFARTFGDERAEEGAALAERAPLDLRVNAIKGDRPKAERALAHWKAAPTPLSPFGLRVPLTDDGRGPPVQSEPAHLKGLVEVQDEGSQLAALVAGAAPGMQVVDFCAGAGGKTLALAATMDNRGQIYAHDNDVRRLSPLHDRAERAGVRNMQVRAPRGEADVLADLVGRADLVLIDAPCTGAGTWRRNPDAKWRLKPAALEARIAEQDAVLAAAAPLVKPGGRLVYVTCSVLAEENEDRLAAFRAQFPAFRPVPAVEAAVSAGLPALGAFATSGGDALLLGPRRSGTDGFFVAVLTRG</sequence>
<dbReference type="EMBL" id="JAFBCY010000001">
    <property type="protein sequence ID" value="MBM7850148.1"/>
    <property type="molecule type" value="Genomic_DNA"/>
</dbReference>
<dbReference type="InterPro" id="IPR023267">
    <property type="entry name" value="RCMT"/>
</dbReference>
<proteinExistence type="inferred from homology"/>
<reference evidence="7" key="1">
    <citation type="journal article" date="2014" name="Int. J. Syst. Evol. Microbiol.">
        <title>Complete genome sequence of Corynebacterium casei LMG S-19264T (=DSM 44701T), isolated from a smear-ripened cheese.</title>
        <authorList>
            <consortium name="US DOE Joint Genome Institute (JGI-PGF)"/>
            <person name="Walter F."/>
            <person name="Albersmeier A."/>
            <person name="Kalinowski J."/>
            <person name="Ruckert C."/>
        </authorList>
    </citation>
    <scope>NUCLEOTIDE SEQUENCE</scope>
    <source>
        <strain evidence="7">VKM B-1606</strain>
    </source>
</reference>
<evidence type="ECO:0000256" key="3">
    <source>
        <dbReference type="ARBA" id="ARBA00022691"/>
    </source>
</evidence>
<dbReference type="PROSITE" id="PS51686">
    <property type="entry name" value="SAM_MT_RSMB_NOP"/>
    <property type="match status" value="1"/>
</dbReference>
<dbReference type="SUPFAM" id="SSF53335">
    <property type="entry name" value="S-adenosyl-L-methionine-dependent methyltransferases"/>
    <property type="match status" value="1"/>
</dbReference>
<feature type="active site" description="Nucleophile" evidence="5">
    <location>
        <position position="361"/>
    </location>
</feature>
<dbReference type="PRINTS" id="PR02008">
    <property type="entry name" value="RCMTFAMILY"/>
</dbReference>
<dbReference type="Pfam" id="PF01189">
    <property type="entry name" value="Methyltr_RsmB-F"/>
    <property type="match status" value="1"/>
</dbReference>
<evidence type="ECO:0000313" key="8">
    <source>
        <dbReference type="EMBL" id="MBM7850148.1"/>
    </source>
</evidence>
<dbReference type="RefSeq" id="WP_204948605.1">
    <property type="nucleotide sequence ID" value="NZ_BSFF01000002.1"/>
</dbReference>
<evidence type="ECO:0000313" key="7">
    <source>
        <dbReference type="EMBL" id="GLK55440.1"/>
    </source>
</evidence>
<dbReference type="Gene3D" id="3.40.50.150">
    <property type="entry name" value="Vaccinia Virus protein VP39"/>
    <property type="match status" value="1"/>
</dbReference>
<dbReference type="Gene3D" id="3.30.70.1170">
    <property type="entry name" value="Sun protein, domain 3"/>
    <property type="match status" value="1"/>
</dbReference>
<feature type="binding site" evidence="5">
    <location>
        <position position="262"/>
    </location>
    <ligand>
        <name>S-adenosyl-L-methionine</name>
        <dbReference type="ChEBI" id="CHEBI:59789"/>
    </ligand>
</feature>
<comment type="caution">
    <text evidence="7">The sequence shown here is derived from an EMBL/GenBank/DDBJ whole genome shotgun (WGS) entry which is preliminary data.</text>
</comment>